<evidence type="ECO:0000313" key="1">
    <source>
        <dbReference type="EMBL" id="GGG79176.1"/>
    </source>
</evidence>
<name>A0A917HGS8_9BACT</name>
<sequence length="243" mass="26231">MGNWNNFSNTLNGYGYSVQMPPGFMSTPLDPMSGGCFAWPLGSTPPPGSPALVWLLPIMPGYLPGLIQHYYNFDNPMIANFNAQSLGLMSVTRIAPLRQTTLNGASALIREFDAMSLGAEPIRMSAMLLQGPYSALQCIAGVNLYRWVEFAGPTLQFVANVQMNGTYATPSQVRTLIDKNNLNHVEMQVVNADQSQVTPIMNLPTSVGGAQVFEIHVQAGGTISFGDVKGTNVQIGDHNSQPH</sequence>
<dbReference type="AlphaFoldDB" id="A0A917HGS8"/>
<proteinExistence type="predicted"/>
<dbReference type="EMBL" id="BMGT01000002">
    <property type="protein sequence ID" value="GGG79176.1"/>
    <property type="molecule type" value="Genomic_DNA"/>
</dbReference>
<comment type="caution">
    <text evidence="1">The sequence shown here is derived from an EMBL/GenBank/DDBJ whole genome shotgun (WGS) entry which is preliminary data.</text>
</comment>
<evidence type="ECO:0000313" key="2">
    <source>
        <dbReference type="Proteomes" id="UP000647241"/>
    </source>
</evidence>
<protein>
    <submittedName>
        <fullName evidence="1">Uncharacterized protein</fullName>
    </submittedName>
</protein>
<keyword evidence="2" id="KW-1185">Reference proteome</keyword>
<reference evidence="1" key="1">
    <citation type="journal article" date="2014" name="Int. J. Syst. Evol. Microbiol.">
        <title>Complete genome sequence of Corynebacterium casei LMG S-19264T (=DSM 44701T), isolated from a smear-ripened cheese.</title>
        <authorList>
            <consortium name="US DOE Joint Genome Institute (JGI-PGF)"/>
            <person name="Walter F."/>
            <person name="Albersmeier A."/>
            <person name="Kalinowski J."/>
            <person name="Ruckert C."/>
        </authorList>
    </citation>
    <scope>NUCLEOTIDE SEQUENCE</scope>
    <source>
        <strain evidence="1">CGMCC 1.12997</strain>
    </source>
</reference>
<reference evidence="1" key="2">
    <citation type="submission" date="2020-09" db="EMBL/GenBank/DDBJ databases">
        <authorList>
            <person name="Sun Q."/>
            <person name="Zhou Y."/>
        </authorList>
    </citation>
    <scope>NUCLEOTIDE SEQUENCE</scope>
    <source>
        <strain evidence="1">CGMCC 1.12997</strain>
    </source>
</reference>
<accession>A0A917HGS8</accession>
<organism evidence="1 2">
    <name type="scientific">Edaphobacter dinghuensis</name>
    <dbReference type="NCBI Taxonomy" id="1560005"/>
    <lineage>
        <taxon>Bacteria</taxon>
        <taxon>Pseudomonadati</taxon>
        <taxon>Acidobacteriota</taxon>
        <taxon>Terriglobia</taxon>
        <taxon>Terriglobales</taxon>
        <taxon>Acidobacteriaceae</taxon>
        <taxon>Edaphobacter</taxon>
    </lineage>
</organism>
<gene>
    <name evidence="1" type="ORF">GCM10011585_23100</name>
</gene>
<dbReference type="RefSeq" id="WP_188554256.1">
    <property type="nucleotide sequence ID" value="NZ_BMGT01000002.1"/>
</dbReference>
<dbReference type="Proteomes" id="UP000647241">
    <property type="component" value="Unassembled WGS sequence"/>
</dbReference>